<keyword evidence="6 8" id="KW-0460">Magnesium</keyword>
<dbReference type="AlphaFoldDB" id="A0A6N9T6C3"/>
<evidence type="ECO:0000256" key="7">
    <source>
        <dbReference type="ARBA" id="ARBA00038093"/>
    </source>
</evidence>
<dbReference type="Proteomes" id="UP000469011">
    <property type="component" value="Unassembled WGS sequence"/>
</dbReference>
<comment type="cofactor">
    <cofactor evidence="1 8">
        <name>Mg(2+)</name>
        <dbReference type="ChEBI" id="CHEBI:18420"/>
    </cofactor>
</comment>
<sequence>MVVDTSALVAILLSEPDGEGLAGALIVEREAAMAAPSFLETSIGLNARIGSQYKPRLEALVASTNIQMIPFTKEMADIAAVAWQRYDRGSGSAAKLNFGDCFSYALAQSLDAPLLFKGDDFAATDVTAALAP</sequence>
<dbReference type="Gene3D" id="3.40.50.1010">
    <property type="entry name" value="5'-nuclease"/>
    <property type="match status" value="1"/>
</dbReference>
<proteinExistence type="inferred from homology"/>
<dbReference type="GO" id="GO:0016787">
    <property type="term" value="F:hydrolase activity"/>
    <property type="evidence" value="ECO:0007669"/>
    <property type="project" value="UniProtKB-KW"/>
</dbReference>
<dbReference type="GO" id="GO:0000287">
    <property type="term" value="F:magnesium ion binding"/>
    <property type="evidence" value="ECO:0007669"/>
    <property type="project" value="UniProtKB-UniRule"/>
</dbReference>
<protein>
    <recommendedName>
        <fullName evidence="8">Ribonuclease VapC</fullName>
        <shortName evidence="8">RNase VapC</shortName>
        <ecNumber evidence="8">3.1.-.-</ecNumber>
    </recommendedName>
    <alternativeName>
        <fullName evidence="8">Toxin VapC</fullName>
    </alternativeName>
</protein>
<dbReference type="SUPFAM" id="SSF88723">
    <property type="entry name" value="PIN domain-like"/>
    <property type="match status" value="1"/>
</dbReference>
<keyword evidence="3 8" id="KW-0540">Nuclease</keyword>
<reference evidence="10 11" key="1">
    <citation type="submission" date="2020-01" db="EMBL/GenBank/DDBJ databases">
        <title>Jiella pacifica sp. nov.</title>
        <authorList>
            <person name="Xue Z."/>
            <person name="Zhu S."/>
            <person name="Chen J."/>
            <person name="Yang J."/>
        </authorList>
    </citation>
    <scope>NUCLEOTIDE SEQUENCE [LARGE SCALE GENOMIC DNA]</scope>
    <source>
        <strain evidence="10 11">40Bstr34</strain>
    </source>
</reference>
<feature type="domain" description="PIN" evidence="9">
    <location>
        <begin position="1"/>
        <end position="125"/>
    </location>
</feature>
<keyword evidence="8" id="KW-0800">Toxin</keyword>
<keyword evidence="5 8" id="KW-0378">Hydrolase</keyword>
<dbReference type="EC" id="3.1.-.-" evidence="8"/>
<evidence type="ECO:0000259" key="9">
    <source>
        <dbReference type="Pfam" id="PF01850"/>
    </source>
</evidence>
<comment type="similarity">
    <text evidence="7 8">Belongs to the PINc/VapC protein family.</text>
</comment>
<evidence type="ECO:0000313" key="10">
    <source>
        <dbReference type="EMBL" id="NDW04468.1"/>
    </source>
</evidence>
<dbReference type="CDD" id="cd09871">
    <property type="entry name" value="PIN_MtVapC28-VapC30-like"/>
    <property type="match status" value="1"/>
</dbReference>
<dbReference type="EMBL" id="JAAAMG010000005">
    <property type="protein sequence ID" value="NDW04468.1"/>
    <property type="molecule type" value="Genomic_DNA"/>
</dbReference>
<dbReference type="HAMAP" id="MF_00265">
    <property type="entry name" value="VapC_Nob1"/>
    <property type="match status" value="1"/>
</dbReference>
<organism evidence="10 11">
    <name type="scientific">Jiella pacifica</name>
    <dbReference type="NCBI Taxonomy" id="2696469"/>
    <lineage>
        <taxon>Bacteria</taxon>
        <taxon>Pseudomonadati</taxon>
        <taxon>Pseudomonadota</taxon>
        <taxon>Alphaproteobacteria</taxon>
        <taxon>Hyphomicrobiales</taxon>
        <taxon>Aurantimonadaceae</taxon>
        <taxon>Jiella</taxon>
    </lineage>
</organism>
<evidence type="ECO:0000256" key="4">
    <source>
        <dbReference type="ARBA" id="ARBA00022723"/>
    </source>
</evidence>
<dbReference type="Pfam" id="PF01850">
    <property type="entry name" value="PIN"/>
    <property type="match status" value="1"/>
</dbReference>
<evidence type="ECO:0000256" key="3">
    <source>
        <dbReference type="ARBA" id="ARBA00022722"/>
    </source>
</evidence>
<comment type="caution">
    <text evidence="10">The sequence shown here is derived from an EMBL/GenBank/DDBJ whole genome shotgun (WGS) entry which is preliminary data.</text>
</comment>
<accession>A0A6N9T6C3</accession>
<evidence type="ECO:0000313" key="11">
    <source>
        <dbReference type="Proteomes" id="UP000469011"/>
    </source>
</evidence>
<keyword evidence="4 8" id="KW-0479">Metal-binding</keyword>
<evidence type="ECO:0000256" key="5">
    <source>
        <dbReference type="ARBA" id="ARBA00022801"/>
    </source>
</evidence>
<dbReference type="PANTHER" id="PTHR33653">
    <property type="entry name" value="RIBONUCLEASE VAPC2"/>
    <property type="match status" value="1"/>
</dbReference>
<feature type="binding site" evidence="8">
    <location>
        <position position="100"/>
    </location>
    <ligand>
        <name>Mg(2+)</name>
        <dbReference type="ChEBI" id="CHEBI:18420"/>
    </ligand>
</feature>
<dbReference type="GO" id="GO:0004540">
    <property type="term" value="F:RNA nuclease activity"/>
    <property type="evidence" value="ECO:0007669"/>
    <property type="project" value="InterPro"/>
</dbReference>
<evidence type="ECO:0000256" key="8">
    <source>
        <dbReference type="HAMAP-Rule" id="MF_00265"/>
    </source>
</evidence>
<feature type="binding site" evidence="8">
    <location>
        <position position="4"/>
    </location>
    <ligand>
        <name>Mg(2+)</name>
        <dbReference type="ChEBI" id="CHEBI:18420"/>
    </ligand>
</feature>
<dbReference type="InterPro" id="IPR022907">
    <property type="entry name" value="VapC_family"/>
</dbReference>
<name>A0A6N9T6C3_9HYPH</name>
<dbReference type="InterPro" id="IPR029060">
    <property type="entry name" value="PIN-like_dom_sf"/>
</dbReference>
<evidence type="ECO:0000256" key="2">
    <source>
        <dbReference type="ARBA" id="ARBA00022649"/>
    </source>
</evidence>
<dbReference type="GO" id="GO:0090729">
    <property type="term" value="F:toxin activity"/>
    <property type="evidence" value="ECO:0007669"/>
    <property type="project" value="UniProtKB-KW"/>
</dbReference>
<dbReference type="InterPro" id="IPR050556">
    <property type="entry name" value="Type_II_TA_system_RNase"/>
</dbReference>
<gene>
    <name evidence="8" type="primary">vapC</name>
    <name evidence="10" type="ORF">GTK09_08485</name>
</gene>
<evidence type="ECO:0000256" key="6">
    <source>
        <dbReference type="ARBA" id="ARBA00022842"/>
    </source>
</evidence>
<comment type="function">
    <text evidence="8">Toxic component of a toxin-antitoxin (TA) system. An RNase.</text>
</comment>
<keyword evidence="11" id="KW-1185">Reference proteome</keyword>
<keyword evidence="2 8" id="KW-1277">Toxin-antitoxin system</keyword>
<dbReference type="InterPro" id="IPR002716">
    <property type="entry name" value="PIN_dom"/>
</dbReference>
<evidence type="ECO:0000256" key="1">
    <source>
        <dbReference type="ARBA" id="ARBA00001946"/>
    </source>
</evidence>
<dbReference type="PANTHER" id="PTHR33653:SF1">
    <property type="entry name" value="RIBONUCLEASE VAPC2"/>
    <property type="match status" value="1"/>
</dbReference>